<dbReference type="VEuPathDB" id="FungiDB:PYU1_G002919"/>
<name>K3WD81_GLOUD</name>
<evidence type="ECO:0008006" key="4">
    <source>
        <dbReference type="Google" id="ProtNLM"/>
    </source>
</evidence>
<sequence>MASHEHEHNSGGACCSAGHDHHHDGDGDNMDFMHDPTLASCCERDQQQYEKAMELKRVLTAHDPTSGGVRIRQQLFQPTAEDLAPKTAAPVVVVPKPPQPATDDDDDSDFDDSDLELDDMDTVFVARRQELEAQVKAALQNAADGYGIVLEAEGPQLLQELAQTPKVPRVVLVTSTAWDESKVQDMVREMGTVAKKFLGTKFYVMALRSGGASGEEVARELGLKSVPCLVALRNGEKVDSTALDEKCMVEAATRWEARLIPWLNMCNVLATTRQEKRGLSVNGQKKQMAREDDREEPPTYDCGVENCRIRYGFQHEHVGPSQESKSEISSWRTAA</sequence>
<dbReference type="eggNOG" id="ENOG502RYSD">
    <property type="taxonomic scope" value="Eukaryota"/>
</dbReference>
<keyword evidence="3" id="KW-1185">Reference proteome</keyword>
<dbReference type="OMA" id="SCCERDE"/>
<evidence type="ECO:0000313" key="3">
    <source>
        <dbReference type="Proteomes" id="UP000019132"/>
    </source>
</evidence>
<evidence type="ECO:0000313" key="2">
    <source>
        <dbReference type="EnsemblProtists" id="PYU1_T002922"/>
    </source>
</evidence>
<dbReference type="HOGENOM" id="CLU_071452_0_0_1"/>
<dbReference type="STRING" id="431595.K3WD81"/>
<dbReference type="SUPFAM" id="SSF52833">
    <property type="entry name" value="Thioredoxin-like"/>
    <property type="match status" value="1"/>
</dbReference>
<accession>K3WD81</accession>
<proteinExistence type="predicted"/>
<feature type="compositionally biased region" description="Acidic residues" evidence="1">
    <location>
        <begin position="102"/>
        <end position="113"/>
    </location>
</feature>
<dbReference type="AlphaFoldDB" id="K3WD81"/>
<dbReference type="EnsemblProtists" id="PYU1_T002922">
    <property type="protein sequence ID" value="PYU1_T002922"/>
    <property type="gene ID" value="PYU1_G002919"/>
</dbReference>
<feature type="region of interest" description="Disordered" evidence="1">
    <location>
        <begin position="279"/>
        <end position="300"/>
    </location>
</feature>
<feature type="compositionally biased region" description="Low complexity" evidence="1">
    <location>
        <begin position="85"/>
        <end position="94"/>
    </location>
</feature>
<organism evidence="2 3">
    <name type="scientific">Globisporangium ultimum (strain ATCC 200006 / CBS 805.95 / DAOM BR144)</name>
    <name type="common">Pythium ultimum</name>
    <dbReference type="NCBI Taxonomy" id="431595"/>
    <lineage>
        <taxon>Eukaryota</taxon>
        <taxon>Sar</taxon>
        <taxon>Stramenopiles</taxon>
        <taxon>Oomycota</taxon>
        <taxon>Peronosporomycetes</taxon>
        <taxon>Pythiales</taxon>
        <taxon>Pythiaceae</taxon>
        <taxon>Globisporangium</taxon>
    </lineage>
</organism>
<dbReference type="Proteomes" id="UP000019132">
    <property type="component" value="Unassembled WGS sequence"/>
</dbReference>
<reference evidence="2" key="3">
    <citation type="submission" date="2015-02" db="UniProtKB">
        <authorList>
            <consortium name="EnsemblProtists"/>
        </authorList>
    </citation>
    <scope>IDENTIFICATION</scope>
    <source>
        <strain evidence="2">DAOM BR144</strain>
    </source>
</reference>
<reference evidence="3" key="2">
    <citation type="submission" date="2010-04" db="EMBL/GenBank/DDBJ databases">
        <authorList>
            <person name="Buell R."/>
            <person name="Hamilton J."/>
            <person name="Hostetler J."/>
        </authorList>
    </citation>
    <scope>NUCLEOTIDE SEQUENCE [LARGE SCALE GENOMIC DNA]</scope>
    <source>
        <strain evidence="3">DAOM:BR144</strain>
    </source>
</reference>
<dbReference type="InterPro" id="IPR036249">
    <property type="entry name" value="Thioredoxin-like_sf"/>
</dbReference>
<dbReference type="EMBL" id="GL376628">
    <property type="status" value="NOT_ANNOTATED_CDS"/>
    <property type="molecule type" value="Genomic_DNA"/>
</dbReference>
<dbReference type="Gene3D" id="3.40.30.10">
    <property type="entry name" value="Glutaredoxin"/>
    <property type="match status" value="1"/>
</dbReference>
<dbReference type="InParanoid" id="K3WD81"/>
<evidence type="ECO:0000256" key="1">
    <source>
        <dbReference type="SAM" id="MobiDB-lite"/>
    </source>
</evidence>
<feature type="region of interest" description="Disordered" evidence="1">
    <location>
        <begin position="81"/>
        <end position="113"/>
    </location>
</feature>
<protein>
    <recommendedName>
        <fullName evidence="4">Thioredoxin domain-containing protein</fullName>
    </recommendedName>
</protein>
<reference evidence="3" key="1">
    <citation type="journal article" date="2010" name="Genome Biol.">
        <title>Genome sequence of the necrotrophic plant pathogen Pythium ultimum reveals original pathogenicity mechanisms and effector repertoire.</title>
        <authorList>
            <person name="Levesque C.A."/>
            <person name="Brouwer H."/>
            <person name="Cano L."/>
            <person name="Hamilton J.P."/>
            <person name="Holt C."/>
            <person name="Huitema E."/>
            <person name="Raffaele S."/>
            <person name="Robideau G.P."/>
            <person name="Thines M."/>
            <person name="Win J."/>
            <person name="Zerillo M.M."/>
            <person name="Beakes G.W."/>
            <person name="Boore J.L."/>
            <person name="Busam D."/>
            <person name="Dumas B."/>
            <person name="Ferriera S."/>
            <person name="Fuerstenberg S.I."/>
            <person name="Gachon C.M."/>
            <person name="Gaulin E."/>
            <person name="Govers F."/>
            <person name="Grenville-Briggs L."/>
            <person name="Horner N."/>
            <person name="Hostetler J."/>
            <person name="Jiang R.H."/>
            <person name="Johnson J."/>
            <person name="Krajaejun T."/>
            <person name="Lin H."/>
            <person name="Meijer H.J."/>
            <person name="Moore B."/>
            <person name="Morris P."/>
            <person name="Phuntmart V."/>
            <person name="Puiu D."/>
            <person name="Shetty J."/>
            <person name="Stajich J.E."/>
            <person name="Tripathy S."/>
            <person name="Wawra S."/>
            <person name="van West P."/>
            <person name="Whitty B.R."/>
            <person name="Coutinho P.M."/>
            <person name="Henrissat B."/>
            <person name="Martin F."/>
            <person name="Thomas P.D."/>
            <person name="Tyler B.M."/>
            <person name="De Vries R.P."/>
            <person name="Kamoun S."/>
            <person name="Yandell M."/>
            <person name="Tisserat N."/>
            <person name="Buell C.R."/>
        </authorList>
    </citation>
    <scope>NUCLEOTIDE SEQUENCE</scope>
    <source>
        <strain evidence="3">DAOM:BR144</strain>
    </source>
</reference>